<name>A0A2P4QCP5_RHIID</name>
<dbReference type="Pfam" id="PF00069">
    <property type="entry name" value="Pkinase"/>
    <property type="match status" value="1"/>
</dbReference>
<reference evidence="3 4" key="2">
    <citation type="journal article" date="2018" name="New Phytol.">
        <title>High intraspecific genome diversity in the model arbuscular mycorrhizal symbiont Rhizophagus irregularis.</title>
        <authorList>
            <person name="Chen E.C.H."/>
            <person name="Morin E."/>
            <person name="Beaudet D."/>
            <person name="Noel J."/>
            <person name="Yildirir G."/>
            <person name="Ndikumana S."/>
            <person name="Charron P."/>
            <person name="St-Onge C."/>
            <person name="Giorgi J."/>
            <person name="Kruger M."/>
            <person name="Marton T."/>
            <person name="Ropars J."/>
            <person name="Grigoriev I.V."/>
            <person name="Hainaut M."/>
            <person name="Henrissat B."/>
            <person name="Roux C."/>
            <person name="Martin F."/>
            <person name="Corradi N."/>
        </authorList>
    </citation>
    <scope>NUCLEOTIDE SEQUENCE [LARGE SCALE GENOMIC DNA]</scope>
    <source>
        <strain evidence="3 4">DAOM 197198</strain>
    </source>
</reference>
<comment type="caution">
    <text evidence="3">The sequence shown here is derived from an EMBL/GenBank/DDBJ whole genome shotgun (WGS) entry which is preliminary data.</text>
</comment>
<dbReference type="InterPro" id="IPR000719">
    <property type="entry name" value="Prot_kinase_dom"/>
</dbReference>
<dbReference type="CDD" id="cd00180">
    <property type="entry name" value="PKc"/>
    <property type="match status" value="1"/>
</dbReference>
<evidence type="ECO:0000313" key="3">
    <source>
        <dbReference type="EMBL" id="POG75407.1"/>
    </source>
</evidence>
<evidence type="ECO:0000313" key="4">
    <source>
        <dbReference type="Proteomes" id="UP000018888"/>
    </source>
</evidence>
<dbReference type="Gene3D" id="1.10.510.10">
    <property type="entry name" value="Transferase(Phosphotransferase) domain 1"/>
    <property type="match status" value="1"/>
</dbReference>
<dbReference type="InterPro" id="IPR011009">
    <property type="entry name" value="Kinase-like_dom_sf"/>
</dbReference>
<protein>
    <submittedName>
        <fullName evidence="3">Kinase-like domain-containing protein</fullName>
    </submittedName>
</protein>
<keyword evidence="1" id="KW-0547">Nucleotide-binding</keyword>
<dbReference type="GO" id="GO:0005524">
    <property type="term" value="F:ATP binding"/>
    <property type="evidence" value="ECO:0007669"/>
    <property type="project" value="UniProtKB-UniRule"/>
</dbReference>
<feature type="binding site" evidence="1">
    <location>
        <position position="62"/>
    </location>
    <ligand>
        <name>ATP</name>
        <dbReference type="ChEBI" id="CHEBI:30616"/>
    </ligand>
</feature>
<sequence length="257" mass="29918">MSNKEVKDSNYYIDWLEKSIANEYLSYYEYSEFKNIKQIGNGSFGSVSRANWKNTDTILVLKSFNNSNPTLKEIVNELKLHRDVHFNANIIKFYGITKTETENYALVLEYADNATLKTYLNENFNELEWKDKFCLALQLTDAILCLHERDIIHRDLHPNNVLVHQKSIKLADFGLSKKIAEASGSRSNIFGVLPYIDPKTFNNDYRLNEKSDIYSIGVIMWQISSGRQPFENLEHDNVGNMNQMNVQIYMNFFLPLN</sequence>
<keyword evidence="4" id="KW-1185">Reference proteome</keyword>
<dbReference type="GO" id="GO:0004674">
    <property type="term" value="F:protein serine/threonine kinase activity"/>
    <property type="evidence" value="ECO:0007669"/>
    <property type="project" value="TreeGrafter"/>
</dbReference>
<organism evidence="3 4">
    <name type="scientific">Rhizophagus irregularis (strain DAOM 181602 / DAOM 197198 / MUCL 43194)</name>
    <name type="common">Arbuscular mycorrhizal fungus</name>
    <name type="synonym">Glomus intraradices</name>
    <dbReference type="NCBI Taxonomy" id="747089"/>
    <lineage>
        <taxon>Eukaryota</taxon>
        <taxon>Fungi</taxon>
        <taxon>Fungi incertae sedis</taxon>
        <taxon>Mucoromycota</taxon>
        <taxon>Glomeromycotina</taxon>
        <taxon>Glomeromycetes</taxon>
        <taxon>Glomerales</taxon>
        <taxon>Glomeraceae</taxon>
        <taxon>Rhizophagus</taxon>
    </lineage>
</organism>
<dbReference type="VEuPathDB" id="FungiDB:RhiirFUN_026737"/>
<dbReference type="AlphaFoldDB" id="A0A2P4QCP5"/>
<dbReference type="PROSITE" id="PS00107">
    <property type="entry name" value="PROTEIN_KINASE_ATP"/>
    <property type="match status" value="1"/>
</dbReference>
<evidence type="ECO:0000256" key="1">
    <source>
        <dbReference type="PROSITE-ProRule" id="PRU10141"/>
    </source>
</evidence>
<dbReference type="InterPro" id="IPR017441">
    <property type="entry name" value="Protein_kinase_ATP_BS"/>
</dbReference>
<feature type="domain" description="Protein kinase" evidence="2">
    <location>
        <begin position="33"/>
        <end position="257"/>
    </location>
</feature>
<dbReference type="InterPro" id="IPR051681">
    <property type="entry name" value="Ser/Thr_Kinases-Pseudokinases"/>
</dbReference>
<evidence type="ECO:0000259" key="2">
    <source>
        <dbReference type="PROSITE" id="PS50011"/>
    </source>
</evidence>
<gene>
    <name evidence="3" type="ORF">GLOIN_2v1475495</name>
</gene>
<dbReference type="EMBL" id="AUPC02000061">
    <property type="protein sequence ID" value="POG75407.1"/>
    <property type="molecule type" value="Genomic_DNA"/>
</dbReference>
<dbReference type="PROSITE" id="PS50011">
    <property type="entry name" value="PROTEIN_KINASE_DOM"/>
    <property type="match status" value="1"/>
</dbReference>
<accession>A0A2P4QCP5</accession>
<proteinExistence type="predicted"/>
<dbReference type="Proteomes" id="UP000018888">
    <property type="component" value="Unassembled WGS sequence"/>
</dbReference>
<dbReference type="SUPFAM" id="SSF56112">
    <property type="entry name" value="Protein kinase-like (PK-like)"/>
    <property type="match status" value="1"/>
</dbReference>
<reference evidence="3 4" key="1">
    <citation type="journal article" date="2013" name="Proc. Natl. Acad. Sci. U.S.A.">
        <title>Genome of an arbuscular mycorrhizal fungus provides insight into the oldest plant symbiosis.</title>
        <authorList>
            <person name="Tisserant E."/>
            <person name="Malbreil M."/>
            <person name="Kuo A."/>
            <person name="Kohler A."/>
            <person name="Symeonidi A."/>
            <person name="Balestrini R."/>
            <person name="Charron P."/>
            <person name="Duensing N."/>
            <person name="Frei Dit Frey N."/>
            <person name="Gianinazzi-Pearson V."/>
            <person name="Gilbert L.B."/>
            <person name="Handa Y."/>
            <person name="Herr J.R."/>
            <person name="Hijri M."/>
            <person name="Koul R."/>
            <person name="Kawaguchi M."/>
            <person name="Krajinski F."/>
            <person name="Lammers P.J."/>
            <person name="Masclaux F.G."/>
            <person name="Murat C."/>
            <person name="Morin E."/>
            <person name="Ndikumana S."/>
            <person name="Pagni M."/>
            <person name="Petitpierre D."/>
            <person name="Requena N."/>
            <person name="Rosikiewicz P."/>
            <person name="Riley R."/>
            <person name="Saito K."/>
            <person name="San Clemente H."/>
            <person name="Shapiro H."/>
            <person name="van Tuinen D."/>
            <person name="Becard G."/>
            <person name="Bonfante P."/>
            <person name="Paszkowski U."/>
            <person name="Shachar-Hill Y.Y."/>
            <person name="Tuskan G.A."/>
            <person name="Young P.W."/>
            <person name="Sanders I.R."/>
            <person name="Henrissat B."/>
            <person name="Rensing S.A."/>
            <person name="Grigoriev I.V."/>
            <person name="Corradi N."/>
            <person name="Roux C."/>
            <person name="Martin F."/>
        </authorList>
    </citation>
    <scope>NUCLEOTIDE SEQUENCE [LARGE SCALE GENOMIC DNA]</scope>
    <source>
        <strain evidence="3 4">DAOM 197198</strain>
    </source>
</reference>
<dbReference type="PIRSF" id="PIRSF000654">
    <property type="entry name" value="Integrin-linked_kinase"/>
    <property type="match status" value="1"/>
</dbReference>
<keyword evidence="1" id="KW-0067">ATP-binding</keyword>
<dbReference type="PANTHER" id="PTHR44329">
    <property type="entry name" value="SERINE/THREONINE-PROTEIN KINASE TNNI3K-RELATED"/>
    <property type="match status" value="1"/>
</dbReference>